<evidence type="ECO:0000256" key="1">
    <source>
        <dbReference type="SAM" id="SignalP"/>
    </source>
</evidence>
<proteinExistence type="predicted"/>
<name>A0ABX2DB82_9SPHI</name>
<sequence>MRKIAALLFFLCFATASMAQQFSKSDFLEDLTYFKTTLPQRHTNLFSKVTEKEFNAKVNEIELKVDSLNYETFVVELFKLIVAIGDEHTRVEPNFTKVLPIRFEQFSEGIYITGIDAKSKAALLGKLTAVNSMPISEVITRFKTIILHDNPSYFTVGLLNYLNNPGILKGLKIINSTDEAIYTFMDIDGKETNVNLQAVLKNENNNMTLSESYFSMPATKNNDFYSYAFDENKRILYFNYAKCREMEQKPFAKFNEELFTLINDKKPSKIILDLRNNSGGNSAILKPFIEKISKSYLNTKKSFYVLIGKKTFSSALMNAVDLKKNLSVTLVGETTSGNINHYGEVRGFILPKSKLTIGYSTKYWENWKGKKGALIPDVKINYSVANFKNGKDEALELIYRK</sequence>
<dbReference type="RefSeq" id="WP_173270110.1">
    <property type="nucleotide sequence ID" value="NZ_JABMKV010000001.1"/>
</dbReference>
<evidence type="ECO:0000313" key="3">
    <source>
        <dbReference type="Proteomes" id="UP000762110"/>
    </source>
</evidence>
<evidence type="ECO:0000313" key="2">
    <source>
        <dbReference type="EMBL" id="NQX31318.1"/>
    </source>
</evidence>
<dbReference type="Gene3D" id="3.90.226.10">
    <property type="entry name" value="2-enoyl-CoA Hydratase, Chain A, domain 1"/>
    <property type="match status" value="1"/>
</dbReference>
<protein>
    <recommendedName>
        <fullName evidence="4">Tail specific protease domain-containing protein</fullName>
    </recommendedName>
</protein>
<feature type="signal peptide" evidence="1">
    <location>
        <begin position="1"/>
        <end position="19"/>
    </location>
</feature>
<reference evidence="2 3" key="1">
    <citation type="submission" date="2020-05" db="EMBL/GenBank/DDBJ databases">
        <title>Description of Pedobacter foliorum sp. nov.</title>
        <authorList>
            <person name="Qi S."/>
            <person name="Carlier A."/>
            <person name="Cnockaert M."/>
            <person name="Vandamme P."/>
        </authorList>
    </citation>
    <scope>NUCLEOTIDE SEQUENCE [LARGE SCALE GENOMIC DNA]</scope>
    <source>
        <strain evidence="2 3">LMG 31300</strain>
    </source>
</reference>
<dbReference type="EMBL" id="JABMKV010000001">
    <property type="protein sequence ID" value="NQX31318.1"/>
    <property type="molecule type" value="Genomic_DNA"/>
</dbReference>
<keyword evidence="3" id="KW-1185">Reference proteome</keyword>
<dbReference type="SUPFAM" id="SSF52096">
    <property type="entry name" value="ClpP/crotonase"/>
    <property type="match status" value="1"/>
</dbReference>
<keyword evidence="1" id="KW-0732">Signal</keyword>
<dbReference type="Proteomes" id="UP000762110">
    <property type="component" value="Unassembled WGS sequence"/>
</dbReference>
<gene>
    <name evidence="2" type="ORF">HQN85_06260</name>
</gene>
<comment type="caution">
    <text evidence="2">The sequence shown here is derived from an EMBL/GenBank/DDBJ whole genome shotgun (WGS) entry which is preliminary data.</text>
</comment>
<dbReference type="InterPro" id="IPR029045">
    <property type="entry name" value="ClpP/crotonase-like_dom_sf"/>
</dbReference>
<accession>A0ABX2DB82</accession>
<feature type="chain" id="PRO_5047072532" description="Tail specific protease domain-containing protein" evidence="1">
    <location>
        <begin position="20"/>
        <end position="401"/>
    </location>
</feature>
<evidence type="ECO:0008006" key="4">
    <source>
        <dbReference type="Google" id="ProtNLM"/>
    </source>
</evidence>
<organism evidence="2 3">
    <name type="scientific">Pedobacter boryungensis</name>
    <dbReference type="NCBI Taxonomy" id="869962"/>
    <lineage>
        <taxon>Bacteria</taxon>
        <taxon>Pseudomonadati</taxon>
        <taxon>Bacteroidota</taxon>
        <taxon>Sphingobacteriia</taxon>
        <taxon>Sphingobacteriales</taxon>
        <taxon>Sphingobacteriaceae</taxon>
        <taxon>Pedobacter</taxon>
    </lineage>
</organism>